<keyword evidence="2" id="KW-1185">Reference proteome</keyword>
<organism evidence="1 2">
    <name type="scientific">Geosporobacter ferrireducens</name>
    <dbReference type="NCBI Taxonomy" id="1424294"/>
    <lineage>
        <taxon>Bacteria</taxon>
        <taxon>Bacillati</taxon>
        <taxon>Bacillota</taxon>
        <taxon>Clostridia</taxon>
        <taxon>Peptostreptococcales</taxon>
        <taxon>Thermotaleaceae</taxon>
        <taxon>Geosporobacter</taxon>
    </lineage>
</organism>
<dbReference type="Proteomes" id="UP000095743">
    <property type="component" value="Chromosome"/>
</dbReference>
<reference evidence="1 2" key="1">
    <citation type="submission" date="2016-09" db="EMBL/GenBank/DDBJ databases">
        <title>Genomic analysis reveals versatility of anaerobic energy metabolism of Geosporobacter ferrireducens IRF9 of phylum Firmicutes.</title>
        <authorList>
            <person name="Kim S.-J."/>
        </authorList>
    </citation>
    <scope>NUCLEOTIDE SEQUENCE [LARGE SCALE GENOMIC DNA]</scope>
    <source>
        <strain evidence="1 2">IRF9</strain>
    </source>
</reference>
<dbReference type="Gene3D" id="3.40.1390.20">
    <property type="entry name" value="HprK N-terminal domain-like"/>
    <property type="match status" value="1"/>
</dbReference>
<gene>
    <name evidence="1" type="ORF">Gferi_26195</name>
</gene>
<dbReference type="EMBL" id="CP017269">
    <property type="protein sequence ID" value="AOT72738.1"/>
    <property type="molecule type" value="Genomic_DNA"/>
</dbReference>
<protein>
    <submittedName>
        <fullName evidence="1">AraC family transcriptional regulator</fullName>
    </submittedName>
</protein>
<dbReference type="InterPro" id="IPR028979">
    <property type="entry name" value="Ser_kin/Pase_Hpr-like_N_sf"/>
</dbReference>
<proteinExistence type="predicted"/>
<evidence type="ECO:0000313" key="1">
    <source>
        <dbReference type="EMBL" id="AOT72738.1"/>
    </source>
</evidence>
<sequence length="113" mass="12599">MKMRVKDLVEKVGFRHIAGKTALEKELTGLYCCDLLSWVMSHAKQGDAWITVQTHVNVVAIASLLDLGCIIIPEDAEIDNATVDKAVDEDIAILATHLSSFEIFKRLYEQGLR</sequence>
<accession>A0A1D8GPD2</accession>
<name>A0A1D8GPD2_9FIRM</name>
<dbReference type="KEGG" id="gfe:Gferi_26195"/>
<dbReference type="AlphaFoldDB" id="A0A1D8GPD2"/>
<dbReference type="STRING" id="1424294.Gferi_26195"/>
<evidence type="ECO:0000313" key="2">
    <source>
        <dbReference type="Proteomes" id="UP000095743"/>
    </source>
</evidence>
<dbReference type="SUPFAM" id="SSF75138">
    <property type="entry name" value="HprK N-terminal domain-like"/>
    <property type="match status" value="1"/>
</dbReference>